<comment type="caution">
    <text evidence="2">The sequence shown here is derived from an EMBL/GenBank/DDBJ whole genome shotgun (WGS) entry which is preliminary data.</text>
</comment>
<dbReference type="InterPro" id="IPR014914">
    <property type="entry name" value="RES_dom"/>
</dbReference>
<evidence type="ECO:0000313" key="2">
    <source>
        <dbReference type="EMBL" id="EKX87764.1"/>
    </source>
</evidence>
<feature type="domain" description="RES" evidence="1">
    <location>
        <begin position="118"/>
        <end position="273"/>
    </location>
</feature>
<sequence>MEDLNGRPIIELLREDWNLFQNKNLHGASLDSLLREIFADESIVQAKYLAKESQEGYKLSDWTKFKNEIIRENRWFTENDPNYDLFSQMLGYLSTYGESLPREWYRARKIFDSTEIVSTKEIGAPPHEKAGHGRANPAGIPYLYLGSTLKTALTEVRPQKGEKIAVGIFRLLSDELTFLDLRTPRETVSPFAPLEEHDIISLREHIEVLEHFGKELSTPVSPGESQYDYIPTQYICELIKKCDFDGILYNSSLVDDGVNLVLFSEEDAKVSPNSIRYYTIKKVEIEETIAE</sequence>
<dbReference type="AlphaFoldDB" id="L1M9U2"/>
<dbReference type="PATRIC" id="fig|1035195.3.peg.2269"/>
<accession>L1M9U2</accession>
<dbReference type="SMART" id="SM00953">
    <property type="entry name" value="RES"/>
    <property type="match status" value="1"/>
</dbReference>
<keyword evidence="3" id="KW-1185">Reference proteome</keyword>
<organism evidence="2 3">
    <name type="scientific">Corynebacterium durum F0235</name>
    <dbReference type="NCBI Taxonomy" id="1035195"/>
    <lineage>
        <taxon>Bacteria</taxon>
        <taxon>Bacillati</taxon>
        <taxon>Actinomycetota</taxon>
        <taxon>Actinomycetes</taxon>
        <taxon>Mycobacteriales</taxon>
        <taxon>Corynebacteriaceae</taxon>
        <taxon>Corynebacterium</taxon>
    </lineage>
</organism>
<evidence type="ECO:0000313" key="3">
    <source>
        <dbReference type="Proteomes" id="UP000010445"/>
    </source>
</evidence>
<name>L1M9U2_9CORY</name>
<dbReference type="STRING" id="1035195.HMPREF9997_02541"/>
<dbReference type="eggNOG" id="ENOG502Z9NV">
    <property type="taxonomic scope" value="Bacteria"/>
</dbReference>
<proteinExistence type="predicted"/>
<reference evidence="2 3" key="1">
    <citation type="submission" date="2012-05" db="EMBL/GenBank/DDBJ databases">
        <authorList>
            <person name="Weinstock G."/>
            <person name="Sodergren E."/>
            <person name="Lobos E.A."/>
            <person name="Fulton L."/>
            <person name="Fulton R."/>
            <person name="Courtney L."/>
            <person name="Fronick C."/>
            <person name="O'Laughlin M."/>
            <person name="Godfrey J."/>
            <person name="Wilson R.M."/>
            <person name="Miner T."/>
            <person name="Farmer C."/>
            <person name="Delehaunty K."/>
            <person name="Cordes M."/>
            <person name="Minx P."/>
            <person name="Tomlinson C."/>
            <person name="Chen J."/>
            <person name="Wollam A."/>
            <person name="Pepin K.H."/>
            <person name="Bhonagiri V."/>
            <person name="Zhang X."/>
            <person name="Suruliraj S."/>
            <person name="Warren W."/>
            <person name="Mitreva M."/>
            <person name="Mardis E.R."/>
            <person name="Wilson R.K."/>
        </authorList>
    </citation>
    <scope>NUCLEOTIDE SEQUENCE [LARGE SCALE GENOMIC DNA]</scope>
    <source>
        <strain evidence="2 3">F0235</strain>
    </source>
</reference>
<dbReference type="Proteomes" id="UP000010445">
    <property type="component" value="Unassembled WGS sequence"/>
</dbReference>
<gene>
    <name evidence="2" type="ORF">HMPREF9997_02541</name>
</gene>
<evidence type="ECO:0000259" key="1">
    <source>
        <dbReference type="SMART" id="SM00953"/>
    </source>
</evidence>
<dbReference type="EMBL" id="AMEM01000041">
    <property type="protein sequence ID" value="EKX87764.1"/>
    <property type="molecule type" value="Genomic_DNA"/>
</dbReference>
<protein>
    <submittedName>
        <fullName evidence="2">RES domain protein</fullName>
    </submittedName>
</protein>
<dbReference type="Pfam" id="PF08808">
    <property type="entry name" value="RES"/>
    <property type="match status" value="1"/>
</dbReference>
<dbReference type="HOGENOM" id="CLU_042379_2_0_11"/>